<evidence type="ECO:0000313" key="2">
    <source>
        <dbReference type="Proteomes" id="UP000292209"/>
    </source>
</evidence>
<proteinExistence type="predicted"/>
<dbReference type="Proteomes" id="UP000292209">
    <property type="component" value="Unassembled WGS sequence"/>
</dbReference>
<keyword evidence="2" id="KW-1185">Reference proteome</keyword>
<gene>
    <name evidence="1" type="ORF">BC751_0509</name>
</gene>
<sequence>MNYYKLKYLIWNWENPLMLHWILNPGLANNELIMGQRIPKVTLIERNPIHRQIKKHCS</sequence>
<reference evidence="1 2" key="1">
    <citation type="submission" date="2019-02" db="EMBL/GenBank/DDBJ databases">
        <title>Genomic Encyclopedia of Archaeal and Bacterial Type Strains, Phase II (KMG-II): from individual species to whole genera.</title>
        <authorList>
            <person name="Goeker M."/>
        </authorList>
    </citation>
    <scope>NUCLEOTIDE SEQUENCE [LARGE SCALE GENOMIC DNA]</scope>
    <source>
        <strain evidence="1 2">DSM 21411</strain>
    </source>
</reference>
<protein>
    <submittedName>
        <fullName evidence="1">Uncharacterized protein</fullName>
    </submittedName>
</protein>
<organism evidence="1 2">
    <name type="scientific">Cecembia calidifontis</name>
    <dbReference type="NCBI Taxonomy" id="1187080"/>
    <lineage>
        <taxon>Bacteria</taxon>
        <taxon>Pseudomonadati</taxon>
        <taxon>Bacteroidota</taxon>
        <taxon>Cytophagia</taxon>
        <taxon>Cytophagales</taxon>
        <taxon>Cyclobacteriaceae</taxon>
        <taxon>Cecembia</taxon>
    </lineage>
</organism>
<dbReference type="EMBL" id="SGXG01000001">
    <property type="protein sequence ID" value="RZS94996.1"/>
    <property type="molecule type" value="Genomic_DNA"/>
</dbReference>
<accession>A0A4Q7P4S6</accession>
<evidence type="ECO:0000313" key="1">
    <source>
        <dbReference type="EMBL" id="RZS94996.1"/>
    </source>
</evidence>
<name>A0A4Q7P4S6_9BACT</name>
<comment type="caution">
    <text evidence="1">The sequence shown here is derived from an EMBL/GenBank/DDBJ whole genome shotgun (WGS) entry which is preliminary data.</text>
</comment>
<dbReference type="AlphaFoldDB" id="A0A4Q7P4S6"/>